<dbReference type="InterPro" id="IPR023997">
    <property type="entry name" value="TonB-dep_OMP_SusC/RagA_CS"/>
</dbReference>
<accession>A0A644VCH2</accession>
<dbReference type="Pfam" id="PF07715">
    <property type="entry name" value="Plug"/>
    <property type="match status" value="1"/>
</dbReference>
<dbReference type="Gene3D" id="2.40.170.20">
    <property type="entry name" value="TonB-dependent receptor, beta-barrel domain"/>
    <property type="match status" value="1"/>
</dbReference>
<comment type="subcellular location">
    <subcellularLocation>
        <location evidence="1">Cell outer membrane</location>
        <topology evidence="1">Multi-pass membrane protein</topology>
    </subcellularLocation>
</comment>
<evidence type="ECO:0000256" key="6">
    <source>
        <dbReference type="ARBA" id="ARBA00023237"/>
    </source>
</evidence>
<evidence type="ECO:0000256" key="5">
    <source>
        <dbReference type="ARBA" id="ARBA00023136"/>
    </source>
</evidence>
<dbReference type="PROSITE" id="PS52016">
    <property type="entry name" value="TONB_DEPENDENT_REC_3"/>
    <property type="match status" value="1"/>
</dbReference>
<keyword evidence="2" id="KW-0813">Transport</keyword>
<keyword evidence="6" id="KW-0998">Cell outer membrane</keyword>
<evidence type="ECO:0000256" key="3">
    <source>
        <dbReference type="ARBA" id="ARBA00022692"/>
    </source>
</evidence>
<reference evidence="9" key="1">
    <citation type="submission" date="2019-08" db="EMBL/GenBank/DDBJ databases">
        <authorList>
            <person name="Kucharzyk K."/>
            <person name="Murdoch R.W."/>
            <person name="Higgins S."/>
            <person name="Loffler F."/>
        </authorList>
    </citation>
    <scope>NUCLEOTIDE SEQUENCE</scope>
</reference>
<evidence type="ECO:0000313" key="9">
    <source>
        <dbReference type="EMBL" id="MPL88907.1"/>
    </source>
</evidence>
<gene>
    <name evidence="9" type="primary">susC_47</name>
    <name evidence="9" type="ORF">SDC9_34936</name>
</gene>
<dbReference type="NCBIfam" id="TIGR04056">
    <property type="entry name" value="OMP_RagA_SusC"/>
    <property type="match status" value="1"/>
</dbReference>
<dbReference type="SUPFAM" id="SSF49464">
    <property type="entry name" value="Carboxypeptidase regulatory domain-like"/>
    <property type="match status" value="1"/>
</dbReference>
<evidence type="ECO:0000256" key="1">
    <source>
        <dbReference type="ARBA" id="ARBA00004571"/>
    </source>
</evidence>
<dbReference type="Pfam" id="PF00593">
    <property type="entry name" value="TonB_dep_Rec_b-barrel"/>
    <property type="match status" value="1"/>
</dbReference>
<dbReference type="InterPro" id="IPR012910">
    <property type="entry name" value="Plug_dom"/>
</dbReference>
<dbReference type="Gene3D" id="2.170.130.10">
    <property type="entry name" value="TonB-dependent receptor, plug domain"/>
    <property type="match status" value="1"/>
</dbReference>
<dbReference type="Pfam" id="PF13715">
    <property type="entry name" value="CarbopepD_reg_2"/>
    <property type="match status" value="1"/>
</dbReference>
<evidence type="ECO:0000259" key="8">
    <source>
        <dbReference type="Pfam" id="PF07715"/>
    </source>
</evidence>
<sequence>MQLKNNSMRNKVTAVLTFLVIAFSLYSQSFEIKGNVSDDVGPMVGVSVSIKGKNKGTVSDINGKFALMAEKNDIISASFIGYETKEIKINSAKELNIIMQQTSQALEELVVIGYGTMKKRDITGSISSISSEQIAINAPVDISSALQGKISGLEIISNTGQPGDQSVMRIRGTGTLSSEGASPLFVVDGVEVEHINDINPRDIASIEVLKDAASAAIYGSKSGNGVILVTTKQGEKGKTKINIDYTLKRGELSHKLPQMNRSEGIAFDKISNYFSGGGFYVAGVDSLSPGYMFDNDYQELLFRSTYSHQLDASASGASDKFRYYLTGGFLDQPGIMLNTYYKRLSGRLNVQYQPTNRVKIGGTYSYSQSDTKTAPWSAKSYLSRPSVYGLKYPDGSYVPTLSSRPNPLAVLDLGKFNTKYYYLTMYNFLEYEILKNFVFKTVLSGTMGISLYNEFSPAILSQDRLRKGAQTNSISSSWINENTLSYNFSINKHHHLSALLGLSLSDKSYNTNSLYVTGNITDATPYPVGYTDVDMNKTNVSISGYKIASYFGRLSYNYKGKYLFNSNFRADGSTRFGRDNRWGYFPSSSIGWRFSDETFMSFLKPYLSDGKLRLSYGVTGNQSTGNFASIALYSSSYYANYIGIYPSQLENKNLKWETSEQLNTGLDLSFFNNRLNIVFDYYNKRTSDVLFNVKLPQTAGFYSSYQNIGDIHNKGMELSITSHNIEKRDFRWSTTLSLSKNQNMITDIPDGGRYINYWVFLVDKGYPVGTMWGYKKNGIFSYNESNAFTPDGVQLTPLFNEREQFLGYELNGTAYTGEIKQLRYNSSTGELFKGGDVIWDDINNDGIIDVNDEQVIGNGQPDLTGGLTNEFTYKNFELSFFFYFSVGNDIYNKQKANVNNFGVSSLTRPDPLVLAQSWTAPGDIALYPRPQGGISGVRNTRDESSMWVEDGSYIRLKSLKLGYKFPESMLKKIKISSANFYVLLQNYFTWTNYSGFDPEIGSGGIFAVGYDGTTYPRSKEIVCGIQVNF</sequence>
<dbReference type="InterPro" id="IPR037066">
    <property type="entry name" value="Plug_dom_sf"/>
</dbReference>
<dbReference type="InterPro" id="IPR023996">
    <property type="entry name" value="TonB-dep_OMP_SusC/RagA"/>
</dbReference>
<dbReference type="InterPro" id="IPR008969">
    <property type="entry name" value="CarboxyPept-like_regulatory"/>
</dbReference>
<dbReference type="GO" id="GO:0009279">
    <property type="term" value="C:cell outer membrane"/>
    <property type="evidence" value="ECO:0007669"/>
    <property type="project" value="UniProtKB-SubCell"/>
</dbReference>
<keyword evidence="4" id="KW-0798">TonB box</keyword>
<keyword evidence="5" id="KW-0472">Membrane</keyword>
<organism evidence="9">
    <name type="scientific">bioreactor metagenome</name>
    <dbReference type="NCBI Taxonomy" id="1076179"/>
    <lineage>
        <taxon>unclassified sequences</taxon>
        <taxon>metagenomes</taxon>
        <taxon>ecological metagenomes</taxon>
    </lineage>
</organism>
<evidence type="ECO:0000256" key="4">
    <source>
        <dbReference type="ARBA" id="ARBA00023077"/>
    </source>
</evidence>
<feature type="domain" description="TonB-dependent receptor-like beta-barrel" evidence="7">
    <location>
        <begin position="305"/>
        <end position="739"/>
    </location>
</feature>
<dbReference type="InterPro" id="IPR039426">
    <property type="entry name" value="TonB-dep_rcpt-like"/>
</dbReference>
<dbReference type="NCBIfam" id="TIGR04057">
    <property type="entry name" value="SusC_RagA_signa"/>
    <property type="match status" value="1"/>
</dbReference>
<proteinExistence type="predicted"/>
<dbReference type="AlphaFoldDB" id="A0A644VCH2"/>
<feature type="domain" description="TonB-dependent receptor plug" evidence="8">
    <location>
        <begin position="118"/>
        <end position="226"/>
    </location>
</feature>
<keyword evidence="9" id="KW-0675">Receptor</keyword>
<evidence type="ECO:0000259" key="7">
    <source>
        <dbReference type="Pfam" id="PF00593"/>
    </source>
</evidence>
<dbReference type="InterPro" id="IPR000531">
    <property type="entry name" value="Beta-barrel_TonB"/>
</dbReference>
<name>A0A644VCH2_9ZZZZ</name>
<dbReference type="SUPFAM" id="SSF56935">
    <property type="entry name" value="Porins"/>
    <property type="match status" value="1"/>
</dbReference>
<protein>
    <submittedName>
        <fullName evidence="9">TonB-dependent receptor SusC</fullName>
    </submittedName>
</protein>
<keyword evidence="3" id="KW-0812">Transmembrane</keyword>
<dbReference type="EMBL" id="VSSQ01000268">
    <property type="protein sequence ID" value="MPL88907.1"/>
    <property type="molecule type" value="Genomic_DNA"/>
</dbReference>
<dbReference type="InterPro" id="IPR036942">
    <property type="entry name" value="Beta-barrel_TonB_sf"/>
</dbReference>
<evidence type="ECO:0000256" key="2">
    <source>
        <dbReference type="ARBA" id="ARBA00022448"/>
    </source>
</evidence>
<comment type="caution">
    <text evidence="9">The sequence shown here is derived from an EMBL/GenBank/DDBJ whole genome shotgun (WGS) entry which is preliminary data.</text>
</comment>